<dbReference type="InterPro" id="IPR036770">
    <property type="entry name" value="Ankyrin_rpt-contain_sf"/>
</dbReference>
<feature type="repeat" description="ANK" evidence="13">
    <location>
        <begin position="544"/>
        <end position="576"/>
    </location>
</feature>
<keyword evidence="12" id="KW-0175">Coiled coil</keyword>
<feature type="compositionally biased region" description="Basic residues" evidence="15">
    <location>
        <begin position="625"/>
        <end position="635"/>
    </location>
</feature>
<dbReference type="PANTHER" id="PTHR16036">
    <property type="entry name" value="ANKYRIN REPEAT AND ZINC FINGER DOMAIN-CONTAINING PROTEIN 1"/>
    <property type="match status" value="1"/>
</dbReference>
<dbReference type="PANTHER" id="PTHR16036:SF2">
    <property type="entry name" value="TRNA ENDONUCLEASE ANKZF1"/>
    <property type="match status" value="1"/>
</dbReference>
<feature type="compositionally biased region" description="Basic and acidic residues" evidence="15">
    <location>
        <begin position="373"/>
        <end position="382"/>
    </location>
</feature>
<dbReference type="InterPro" id="IPR013087">
    <property type="entry name" value="Znf_C2H2_type"/>
</dbReference>
<evidence type="ECO:0000256" key="9">
    <source>
        <dbReference type="ARBA" id="ARBA00022801"/>
    </source>
</evidence>
<dbReference type="GO" id="GO:0008270">
    <property type="term" value="F:zinc ion binding"/>
    <property type="evidence" value="ECO:0007669"/>
    <property type="project" value="UniProtKB-KW"/>
</dbReference>
<dbReference type="GO" id="GO:0016787">
    <property type="term" value="F:hydrolase activity"/>
    <property type="evidence" value="ECO:0007669"/>
    <property type="project" value="UniProtKB-KW"/>
</dbReference>
<feature type="region of interest" description="Disordered" evidence="15">
    <location>
        <begin position="625"/>
        <end position="660"/>
    </location>
</feature>
<feature type="compositionally biased region" description="Basic and acidic residues" evidence="15">
    <location>
        <begin position="636"/>
        <end position="660"/>
    </location>
</feature>
<evidence type="ECO:0000256" key="6">
    <source>
        <dbReference type="ARBA" id="ARBA00022737"/>
    </source>
</evidence>
<dbReference type="GO" id="GO:0036503">
    <property type="term" value="P:ERAD pathway"/>
    <property type="evidence" value="ECO:0007669"/>
    <property type="project" value="TreeGrafter"/>
</dbReference>
<dbReference type="SMART" id="SM00248">
    <property type="entry name" value="ANK"/>
    <property type="match status" value="1"/>
</dbReference>
<dbReference type="GO" id="GO:0004519">
    <property type="term" value="F:endonuclease activity"/>
    <property type="evidence" value="ECO:0007669"/>
    <property type="project" value="UniProtKB-KW"/>
</dbReference>
<dbReference type="Pfam" id="PF00023">
    <property type="entry name" value="Ank"/>
    <property type="match status" value="1"/>
</dbReference>
<dbReference type="PROSITE" id="PS52044">
    <property type="entry name" value="VLRF1"/>
    <property type="match status" value="1"/>
</dbReference>
<evidence type="ECO:0000259" key="16">
    <source>
        <dbReference type="PROSITE" id="PS52044"/>
    </source>
</evidence>
<dbReference type="Pfam" id="PF18716">
    <property type="entry name" value="VATC"/>
    <property type="match status" value="1"/>
</dbReference>
<organism evidence="17 18">
    <name type="scientific">Mugilogobius chulae</name>
    <name type="common">yellowstripe goby</name>
    <dbReference type="NCBI Taxonomy" id="88201"/>
    <lineage>
        <taxon>Eukaryota</taxon>
        <taxon>Metazoa</taxon>
        <taxon>Chordata</taxon>
        <taxon>Craniata</taxon>
        <taxon>Vertebrata</taxon>
        <taxon>Euteleostomi</taxon>
        <taxon>Actinopterygii</taxon>
        <taxon>Neopterygii</taxon>
        <taxon>Teleostei</taxon>
        <taxon>Neoteleostei</taxon>
        <taxon>Acanthomorphata</taxon>
        <taxon>Gobiaria</taxon>
        <taxon>Gobiiformes</taxon>
        <taxon>Gobioidei</taxon>
        <taxon>Gobiidae</taxon>
        <taxon>Gobionellinae</taxon>
        <taxon>Mugilogobius</taxon>
    </lineage>
</organism>
<feature type="compositionally biased region" description="Basic and acidic residues" evidence="15">
    <location>
        <begin position="428"/>
        <end position="446"/>
    </location>
</feature>
<keyword evidence="18" id="KW-1185">Reference proteome</keyword>
<protein>
    <recommendedName>
        <fullName evidence="16">VLRF1 domain-containing protein</fullName>
    </recommendedName>
</protein>
<feature type="active site" evidence="14">
    <location>
        <position position="243"/>
    </location>
</feature>
<keyword evidence="3 14" id="KW-0963">Cytoplasm</keyword>
<dbReference type="PROSITE" id="PS00028">
    <property type="entry name" value="ZINC_FINGER_C2H2_1"/>
    <property type="match status" value="1"/>
</dbReference>
<evidence type="ECO:0000256" key="15">
    <source>
        <dbReference type="SAM" id="MobiDB-lite"/>
    </source>
</evidence>
<keyword evidence="10" id="KW-0862">Zinc</keyword>
<evidence type="ECO:0000256" key="5">
    <source>
        <dbReference type="ARBA" id="ARBA00022723"/>
    </source>
</evidence>
<evidence type="ECO:0000256" key="11">
    <source>
        <dbReference type="ARBA" id="ARBA00023043"/>
    </source>
</evidence>
<dbReference type="PROSITE" id="PS50297">
    <property type="entry name" value="ANK_REP_REGION"/>
    <property type="match status" value="1"/>
</dbReference>
<feature type="domain" description="VLRF1" evidence="16">
    <location>
        <begin position="200"/>
        <end position="343"/>
    </location>
</feature>
<dbReference type="InterPro" id="IPR041540">
    <property type="entry name" value="VATC"/>
</dbReference>
<comment type="domain">
    <text evidence="14">The VLRF1 domain mediates binding to the 60S ribosomal subunit.</text>
</comment>
<evidence type="ECO:0000256" key="2">
    <source>
        <dbReference type="ARBA" id="ARBA00009262"/>
    </source>
</evidence>
<dbReference type="AlphaFoldDB" id="A0AAW0PVT3"/>
<evidence type="ECO:0000256" key="12">
    <source>
        <dbReference type="ARBA" id="ARBA00023054"/>
    </source>
</evidence>
<feature type="compositionally biased region" description="Acidic residues" evidence="15">
    <location>
        <begin position="124"/>
        <end position="133"/>
    </location>
</feature>
<evidence type="ECO:0000256" key="8">
    <source>
        <dbReference type="ARBA" id="ARBA00022771"/>
    </source>
</evidence>
<dbReference type="Pfam" id="PF18826">
    <property type="entry name" value="bVLRF1"/>
    <property type="match status" value="1"/>
</dbReference>
<evidence type="ECO:0000256" key="10">
    <source>
        <dbReference type="ARBA" id="ARBA00022833"/>
    </source>
</evidence>
<name>A0AAW0PVT3_9GOBI</name>
<evidence type="ECO:0000256" key="4">
    <source>
        <dbReference type="ARBA" id="ARBA00022722"/>
    </source>
</evidence>
<evidence type="ECO:0000256" key="1">
    <source>
        <dbReference type="ARBA" id="ARBA00004496"/>
    </source>
</evidence>
<evidence type="ECO:0000256" key="14">
    <source>
        <dbReference type="PROSITE-ProRule" id="PRU01389"/>
    </source>
</evidence>
<gene>
    <name evidence="17" type="ORF">WMY93_002846</name>
</gene>
<keyword evidence="9 14" id="KW-0378">Hydrolase</keyword>
<accession>A0AAW0PVT3</accession>
<comment type="caution">
    <text evidence="17">The sequence shown here is derived from an EMBL/GenBank/DDBJ whole genome shotgun (WGS) entry which is preliminary data.</text>
</comment>
<comment type="similarity">
    <text evidence="2 14">Belongs to the ANKZF1/VMS1 family.</text>
</comment>
<feature type="compositionally biased region" description="Low complexity" evidence="15">
    <location>
        <begin position="114"/>
        <end position="123"/>
    </location>
</feature>
<sequence>MSSCATHRSIFDLCLNDEILNGLKEVNPNLNQTVDYEPLQEENKSLEDDGEVEGNFVRDVSEKMTCLACRCSFSNREDQMEHYKLDWHRFNLKQKMEGLSPITVEEFERKTGAGDMSSISGSESDSDEEDSDSDYGGTSSNVTGTDNESSCDNSLNSGRLSSKVVFQNSAGQYLSVHRCILQGKTKEDEDLVPSLRVVNKKTIWVILMTGGGHFAGAVFQGKEVIQHKTFHRYTVRAKRGTAQGLRDAQNRSHAPKSAGAALRRYNEAALVKDIQDILVSWADHLKEASAIFLRAPSYNKSIFFGGRTAALDKKDFRVRSIPFATRRATFREVQRVHEALGNIQVYGNETEMSLIFSPSKKTWKKAVKVNVQPKHEQEKENSCKTSTEEEEETGEVQLEMEELSLTTLDLRESEVYPSKRKKRKRKNKNDAKMLTEDLDSTEHHTEEEQEAVEAMVAPQETKSKSKRKGQKRKELEDTVVDTWEYRVRDALFTACKIGDVDGLQRLLIDPKVEETTETVTADETENPSEVKNPLIFLNKPIDSSGFTLLHVASAAAQKAVVKCLLDIGADPACRDNKGQTPYNVAPEKDTRNVFRKYMGENPDKYDYSKAQIPGPLTAEIESKKLEKKKAQKAQKKQREKEQKEEKKKQEMEAEEKKRFAALSDREKRALAAERRLAEQAAATRVSISNAKRCWMCGESLLGKIPFQYLDFTFCSPRCVQQHRKANAK</sequence>
<keyword evidence="4 14" id="KW-0540">Nuclease</keyword>
<feature type="compositionally biased region" description="Polar residues" evidence="15">
    <location>
        <begin position="141"/>
        <end position="155"/>
    </location>
</feature>
<feature type="region of interest" description="Disordered" evidence="15">
    <location>
        <begin position="369"/>
        <end position="475"/>
    </location>
</feature>
<keyword evidence="11 13" id="KW-0040">ANK repeat</keyword>
<keyword evidence="5" id="KW-0479">Metal-binding</keyword>
<comment type="subcellular location">
    <subcellularLocation>
        <location evidence="1">Cytoplasm</location>
    </subcellularLocation>
</comment>
<proteinExistence type="inferred from homology"/>
<keyword evidence="6" id="KW-0677">Repeat</keyword>
<evidence type="ECO:0000256" key="3">
    <source>
        <dbReference type="ARBA" id="ARBA00022490"/>
    </source>
</evidence>
<keyword evidence="8" id="KW-0863">Zinc-finger</keyword>
<dbReference type="InterPro" id="IPR047139">
    <property type="entry name" value="ANKZ1/VMS1"/>
</dbReference>
<evidence type="ECO:0000313" key="17">
    <source>
        <dbReference type="EMBL" id="KAK7939520.1"/>
    </source>
</evidence>
<feature type="region of interest" description="Disordered" evidence="15">
    <location>
        <begin position="110"/>
        <end position="155"/>
    </location>
</feature>
<evidence type="ECO:0000256" key="13">
    <source>
        <dbReference type="PROSITE-ProRule" id="PRU00023"/>
    </source>
</evidence>
<feature type="compositionally biased region" description="Basic residues" evidence="15">
    <location>
        <begin position="418"/>
        <end position="427"/>
    </location>
</feature>
<dbReference type="SUPFAM" id="SSF48403">
    <property type="entry name" value="Ankyrin repeat"/>
    <property type="match status" value="1"/>
</dbReference>
<feature type="compositionally biased region" description="Acidic residues" evidence="15">
    <location>
        <begin position="388"/>
        <end position="402"/>
    </location>
</feature>
<evidence type="ECO:0000313" key="18">
    <source>
        <dbReference type="Proteomes" id="UP001460270"/>
    </source>
</evidence>
<reference evidence="18" key="1">
    <citation type="submission" date="2024-04" db="EMBL/GenBank/DDBJ databases">
        <title>Salinicola lusitanus LLJ914,a marine bacterium isolated from the Okinawa Trough.</title>
        <authorList>
            <person name="Li J."/>
        </authorList>
    </citation>
    <scope>NUCLEOTIDE SEQUENCE [LARGE SCALE GENOMIC DNA]</scope>
</reference>
<dbReference type="Gene3D" id="1.25.40.20">
    <property type="entry name" value="Ankyrin repeat-containing domain"/>
    <property type="match status" value="1"/>
</dbReference>
<dbReference type="InterPro" id="IPR041175">
    <property type="entry name" value="VLRF1/Vms1"/>
</dbReference>
<dbReference type="Proteomes" id="UP001460270">
    <property type="component" value="Unassembled WGS sequence"/>
</dbReference>
<dbReference type="InterPro" id="IPR002110">
    <property type="entry name" value="Ankyrin_rpt"/>
</dbReference>
<dbReference type="GO" id="GO:0005737">
    <property type="term" value="C:cytoplasm"/>
    <property type="evidence" value="ECO:0007669"/>
    <property type="project" value="UniProtKB-SubCell"/>
</dbReference>
<dbReference type="PROSITE" id="PS50088">
    <property type="entry name" value="ANK_REPEAT"/>
    <property type="match status" value="1"/>
</dbReference>
<keyword evidence="7 14" id="KW-0255">Endonuclease</keyword>
<dbReference type="EMBL" id="JBBPFD010000002">
    <property type="protein sequence ID" value="KAK7939520.1"/>
    <property type="molecule type" value="Genomic_DNA"/>
</dbReference>
<evidence type="ECO:0000256" key="7">
    <source>
        <dbReference type="ARBA" id="ARBA00022759"/>
    </source>
</evidence>